<name>A0A285EFA0_9ACTN</name>
<accession>A0A285EFA0</accession>
<dbReference type="AlphaFoldDB" id="A0A285EFA0"/>
<evidence type="ECO:0000313" key="2">
    <source>
        <dbReference type="Proteomes" id="UP000219514"/>
    </source>
</evidence>
<dbReference type="RefSeq" id="WP_172442493.1">
    <property type="nucleotide sequence ID" value="NZ_OBDO01000008.1"/>
</dbReference>
<proteinExistence type="predicted"/>
<dbReference type="EMBL" id="OBDO01000008">
    <property type="protein sequence ID" value="SNX97657.1"/>
    <property type="molecule type" value="Genomic_DNA"/>
</dbReference>
<organism evidence="1 2">
    <name type="scientific">Geodermatophilus sabuli</name>
    <dbReference type="NCBI Taxonomy" id="1564158"/>
    <lineage>
        <taxon>Bacteria</taxon>
        <taxon>Bacillati</taxon>
        <taxon>Actinomycetota</taxon>
        <taxon>Actinomycetes</taxon>
        <taxon>Geodermatophilales</taxon>
        <taxon>Geodermatophilaceae</taxon>
        <taxon>Geodermatophilus</taxon>
    </lineage>
</organism>
<gene>
    <name evidence="1" type="ORF">SAMN06893097_10821</name>
</gene>
<protein>
    <submittedName>
        <fullName evidence="1">Uncharacterized protein</fullName>
    </submittedName>
</protein>
<reference evidence="1 2" key="1">
    <citation type="submission" date="2017-09" db="EMBL/GenBank/DDBJ databases">
        <authorList>
            <person name="Ehlers B."/>
            <person name="Leendertz F.H."/>
        </authorList>
    </citation>
    <scope>NUCLEOTIDE SEQUENCE [LARGE SCALE GENOMIC DNA]</scope>
    <source>
        <strain evidence="1 2">DSM 46844</strain>
    </source>
</reference>
<dbReference type="Proteomes" id="UP000219514">
    <property type="component" value="Unassembled WGS sequence"/>
</dbReference>
<keyword evidence="2" id="KW-1185">Reference proteome</keyword>
<sequence>MNRTYARPAWNWQVSAGAGAKALTDIRPWLRLKSEEADIALEWWTKRPVPQRGPLGRYLPFTADQRAFDASAEKRLKAAKSANAPDRITKLTLDGMDVIALEHTGGKASGAEGH</sequence>
<evidence type="ECO:0000313" key="1">
    <source>
        <dbReference type="EMBL" id="SNX97657.1"/>
    </source>
</evidence>